<organism evidence="1 2">
    <name type="scientific">Liparis tanakae</name>
    <name type="common">Tanaka's snailfish</name>
    <dbReference type="NCBI Taxonomy" id="230148"/>
    <lineage>
        <taxon>Eukaryota</taxon>
        <taxon>Metazoa</taxon>
        <taxon>Chordata</taxon>
        <taxon>Craniata</taxon>
        <taxon>Vertebrata</taxon>
        <taxon>Euteleostomi</taxon>
        <taxon>Actinopterygii</taxon>
        <taxon>Neopterygii</taxon>
        <taxon>Teleostei</taxon>
        <taxon>Neoteleostei</taxon>
        <taxon>Acanthomorphata</taxon>
        <taxon>Eupercaria</taxon>
        <taxon>Perciformes</taxon>
        <taxon>Cottioidei</taxon>
        <taxon>Cottales</taxon>
        <taxon>Liparidae</taxon>
        <taxon>Liparis</taxon>
    </lineage>
</organism>
<evidence type="ECO:0000313" key="1">
    <source>
        <dbReference type="EMBL" id="TNN41430.1"/>
    </source>
</evidence>
<protein>
    <submittedName>
        <fullName evidence="1">Uncharacterized protein</fullName>
    </submittedName>
</protein>
<name>A0A4Z2FKL8_9TELE</name>
<evidence type="ECO:0000313" key="2">
    <source>
        <dbReference type="Proteomes" id="UP000314294"/>
    </source>
</evidence>
<keyword evidence="2" id="KW-1185">Reference proteome</keyword>
<sequence length="87" mass="9854">MSGGHLAGWSRTSILEEPCSARDEQLAVSGIPGFGKTDNAYERLLLILPSQQNRPRQEASEQQMRQRKAQRRLIVLHLESTERSPQL</sequence>
<proteinExistence type="predicted"/>
<gene>
    <name evidence="1" type="ORF">EYF80_048392</name>
</gene>
<reference evidence="1 2" key="1">
    <citation type="submission" date="2019-03" db="EMBL/GenBank/DDBJ databases">
        <title>First draft genome of Liparis tanakae, snailfish: a comprehensive survey of snailfish specific genes.</title>
        <authorList>
            <person name="Kim W."/>
            <person name="Song I."/>
            <person name="Jeong J.-H."/>
            <person name="Kim D."/>
            <person name="Kim S."/>
            <person name="Ryu S."/>
            <person name="Song J.Y."/>
            <person name="Lee S.K."/>
        </authorList>
    </citation>
    <scope>NUCLEOTIDE SEQUENCE [LARGE SCALE GENOMIC DNA]</scope>
    <source>
        <tissue evidence="1">Muscle</tissue>
    </source>
</reference>
<dbReference type="EMBL" id="SRLO01001108">
    <property type="protein sequence ID" value="TNN41430.1"/>
    <property type="molecule type" value="Genomic_DNA"/>
</dbReference>
<comment type="caution">
    <text evidence="1">The sequence shown here is derived from an EMBL/GenBank/DDBJ whole genome shotgun (WGS) entry which is preliminary data.</text>
</comment>
<accession>A0A4Z2FKL8</accession>
<dbReference type="Proteomes" id="UP000314294">
    <property type="component" value="Unassembled WGS sequence"/>
</dbReference>
<dbReference type="AlphaFoldDB" id="A0A4Z2FKL8"/>